<dbReference type="GO" id="GO:0000727">
    <property type="term" value="P:double-strand break repair via break-induced replication"/>
    <property type="evidence" value="ECO:0007669"/>
    <property type="project" value="TreeGrafter"/>
</dbReference>
<dbReference type="Gene3D" id="1.20.58.1020">
    <property type="match status" value="1"/>
</dbReference>
<evidence type="ECO:0000256" key="2">
    <source>
        <dbReference type="ARBA" id="ARBA00010565"/>
    </source>
</evidence>
<feature type="domain" description="GINS subunit" evidence="6">
    <location>
        <begin position="76"/>
        <end position="175"/>
    </location>
</feature>
<evidence type="ECO:0000256" key="1">
    <source>
        <dbReference type="ARBA" id="ARBA00004123"/>
    </source>
</evidence>
<evidence type="ECO:0000259" key="6">
    <source>
        <dbReference type="Pfam" id="PF05916"/>
    </source>
</evidence>
<name>A0A2I0B6X0_9ASPA</name>
<dbReference type="InterPro" id="IPR056784">
    <property type="entry name" value="PSF2_N"/>
</dbReference>
<feature type="domain" description="DNA replication complex GINS protein PSF2 N-terminal" evidence="7">
    <location>
        <begin position="14"/>
        <end position="70"/>
    </location>
</feature>
<dbReference type="AlphaFoldDB" id="A0A2I0B6X0"/>
<dbReference type="InterPro" id="IPR036224">
    <property type="entry name" value="GINS_bundle-like_dom_sf"/>
</dbReference>
<dbReference type="CDD" id="cd11712">
    <property type="entry name" value="GINS_A_psf2"/>
    <property type="match status" value="1"/>
</dbReference>
<dbReference type="PANTHER" id="PTHR12772:SF0">
    <property type="entry name" value="DNA REPLICATION COMPLEX GINS PROTEIN PSF2"/>
    <property type="match status" value="1"/>
</dbReference>
<dbReference type="STRING" id="1088818.A0A2I0B6X0"/>
<dbReference type="GO" id="GO:0000811">
    <property type="term" value="C:GINS complex"/>
    <property type="evidence" value="ECO:0007669"/>
    <property type="project" value="TreeGrafter"/>
</dbReference>
<dbReference type="SUPFAM" id="SSF158573">
    <property type="entry name" value="GINS helical bundle-like"/>
    <property type="match status" value="1"/>
</dbReference>
<dbReference type="GO" id="GO:0006260">
    <property type="term" value="P:DNA replication"/>
    <property type="evidence" value="ECO:0007669"/>
    <property type="project" value="UniProtKB-KW"/>
</dbReference>
<dbReference type="Gene3D" id="3.40.5.50">
    <property type="match status" value="1"/>
</dbReference>
<dbReference type="Proteomes" id="UP000236161">
    <property type="component" value="Unassembled WGS sequence"/>
</dbReference>
<evidence type="ECO:0000256" key="5">
    <source>
        <dbReference type="PIRNR" id="PIRNR028998"/>
    </source>
</evidence>
<dbReference type="SUPFAM" id="SSF160059">
    <property type="entry name" value="PriA/YqbF domain"/>
    <property type="match status" value="1"/>
</dbReference>
<dbReference type="Pfam" id="PF25005">
    <property type="entry name" value="PSF2_N"/>
    <property type="match status" value="1"/>
</dbReference>
<accession>A0A2I0B6X0</accession>
<protein>
    <recommendedName>
        <fullName evidence="5">DNA replication complex GINS protein PSF2</fullName>
    </recommendedName>
</protein>
<dbReference type="FunFam" id="3.40.5.50:FF:000001">
    <property type="entry name" value="DNA replication complex GINS protein PSF2"/>
    <property type="match status" value="1"/>
</dbReference>
<organism evidence="8 9">
    <name type="scientific">Apostasia shenzhenica</name>
    <dbReference type="NCBI Taxonomy" id="1088818"/>
    <lineage>
        <taxon>Eukaryota</taxon>
        <taxon>Viridiplantae</taxon>
        <taxon>Streptophyta</taxon>
        <taxon>Embryophyta</taxon>
        <taxon>Tracheophyta</taxon>
        <taxon>Spermatophyta</taxon>
        <taxon>Magnoliopsida</taxon>
        <taxon>Liliopsida</taxon>
        <taxon>Asparagales</taxon>
        <taxon>Orchidaceae</taxon>
        <taxon>Apostasioideae</taxon>
        <taxon>Apostasia</taxon>
    </lineage>
</organism>
<reference evidence="8 9" key="1">
    <citation type="journal article" date="2017" name="Nature">
        <title>The Apostasia genome and the evolution of orchids.</title>
        <authorList>
            <person name="Zhang G.Q."/>
            <person name="Liu K.W."/>
            <person name="Li Z."/>
            <person name="Lohaus R."/>
            <person name="Hsiao Y.Y."/>
            <person name="Niu S.C."/>
            <person name="Wang J.Y."/>
            <person name="Lin Y.C."/>
            <person name="Xu Q."/>
            <person name="Chen L.J."/>
            <person name="Yoshida K."/>
            <person name="Fujiwara S."/>
            <person name="Wang Z.W."/>
            <person name="Zhang Y.Q."/>
            <person name="Mitsuda N."/>
            <person name="Wang M."/>
            <person name="Liu G.H."/>
            <person name="Pecoraro L."/>
            <person name="Huang H.X."/>
            <person name="Xiao X.J."/>
            <person name="Lin M."/>
            <person name="Wu X.Y."/>
            <person name="Wu W.L."/>
            <person name="Chen Y.Y."/>
            <person name="Chang S.B."/>
            <person name="Sakamoto S."/>
            <person name="Ohme-Takagi M."/>
            <person name="Yagi M."/>
            <person name="Zeng S.J."/>
            <person name="Shen C.Y."/>
            <person name="Yeh C.M."/>
            <person name="Luo Y.B."/>
            <person name="Tsai W.C."/>
            <person name="Van de Peer Y."/>
            <person name="Liu Z.J."/>
        </authorList>
    </citation>
    <scope>NUCLEOTIDE SEQUENCE [LARGE SCALE GENOMIC DNA]</scope>
    <source>
        <strain evidence="9">cv. Shenzhen</strain>
        <tissue evidence="8">Stem</tissue>
    </source>
</reference>
<evidence type="ECO:0000313" key="8">
    <source>
        <dbReference type="EMBL" id="PKA63535.1"/>
    </source>
</evidence>
<keyword evidence="4 5" id="KW-0539">Nucleus</keyword>
<evidence type="ECO:0000256" key="3">
    <source>
        <dbReference type="ARBA" id="ARBA00022705"/>
    </source>
</evidence>
<dbReference type="PANTHER" id="PTHR12772">
    <property type="entry name" value="DNA REPLICATION COMPLEX GINS PROTEIN PSF2"/>
    <property type="match status" value="1"/>
</dbReference>
<comment type="similarity">
    <text evidence="2 5">Belongs to the GINS2/PSF2 family.</text>
</comment>
<dbReference type="OrthoDB" id="1938138at2759"/>
<dbReference type="CDD" id="cd21694">
    <property type="entry name" value="GINS_B_Psf2"/>
    <property type="match status" value="1"/>
</dbReference>
<dbReference type="Pfam" id="PF05916">
    <property type="entry name" value="Sld5"/>
    <property type="match status" value="1"/>
</dbReference>
<keyword evidence="3 5" id="KW-0235">DNA replication</keyword>
<evidence type="ECO:0000259" key="7">
    <source>
        <dbReference type="Pfam" id="PF25005"/>
    </source>
</evidence>
<proteinExistence type="inferred from homology"/>
<dbReference type="FunFam" id="1.20.58.1020:FF:000001">
    <property type="entry name" value="DNA replication complex GINS protein PSF2"/>
    <property type="match status" value="1"/>
</dbReference>
<gene>
    <name evidence="8" type="primary">GINS2</name>
    <name evidence="8" type="ORF">AXF42_Ash005430</name>
</gene>
<dbReference type="EMBL" id="KZ451908">
    <property type="protein sequence ID" value="PKA63535.1"/>
    <property type="molecule type" value="Genomic_DNA"/>
</dbReference>
<comment type="subcellular location">
    <subcellularLocation>
        <location evidence="1 5">Nucleus</location>
    </subcellularLocation>
</comment>
<sequence>MAGQSDSHLLSFSAPEVEFLAEDELVEIIPNLRMDALNMICGDFGPFFPQIATKVPLWLAVALKKRGKCSFRPPEWMSVERLTQVLEAERESPREFQPLPFHYVEISKLLIDNGHEDIPDIYMVRSLIEDIRDVRFHKVETGLETISGRTHAVKLKNLSAMEVNIVRPFMVRALQAFYKLDSPEMIQQPEATVNRRPRVIDRGPRVSLQIRPFSLYYVSMLLSDYCHFNFISI</sequence>
<dbReference type="InterPro" id="IPR007257">
    <property type="entry name" value="GINS_Psf2"/>
</dbReference>
<evidence type="ECO:0000313" key="9">
    <source>
        <dbReference type="Proteomes" id="UP000236161"/>
    </source>
</evidence>
<evidence type="ECO:0000256" key="4">
    <source>
        <dbReference type="ARBA" id="ARBA00023242"/>
    </source>
</evidence>
<dbReference type="PIRSF" id="PIRSF028998">
    <property type="entry name" value="GINS_Psf2_subgr"/>
    <property type="match status" value="1"/>
</dbReference>
<comment type="subunit">
    <text evidence="5">Component of the GINS complex.</text>
</comment>
<keyword evidence="9" id="KW-1185">Reference proteome</keyword>
<dbReference type="InterPro" id="IPR021151">
    <property type="entry name" value="GINS_A"/>
</dbReference>